<feature type="compositionally biased region" description="Acidic residues" evidence="1">
    <location>
        <begin position="81"/>
        <end position="90"/>
    </location>
</feature>
<comment type="caution">
    <text evidence="2">The sequence shown here is derived from an EMBL/GenBank/DDBJ whole genome shotgun (WGS) entry which is preliminary data.</text>
</comment>
<dbReference type="AlphaFoldDB" id="A0A8H5XKB8"/>
<feature type="compositionally biased region" description="Acidic residues" evidence="1">
    <location>
        <begin position="110"/>
        <end position="161"/>
    </location>
</feature>
<dbReference type="EMBL" id="JAAQPF010000978">
    <property type="protein sequence ID" value="KAF5695302.1"/>
    <property type="molecule type" value="Genomic_DNA"/>
</dbReference>
<accession>A0A8H5XKB8</accession>
<name>A0A8H5XKB8_9HYPO</name>
<dbReference type="Proteomes" id="UP000532311">
    <property type="component" value="Unassembled WGS sequence"/>
</dbReference>
<evidence type="ECO:0000256" key="1">
    <source>
        <dbReference type="SAM" id="MobiDB-lite"/>
    </source>
</evidence>
<reference evidence="2 3" key="1">
    <citation type="submission" date="2020-05" db="EMBL/GenBank/DDBJ databases">
        <title>Identification and distribution of gene clusters putatively required for synthesis of sphingolipid metabolism inhibitors in phylogenetically diverse species of the filamentous fungus Fusarium.</title>
        <authorList>
            <person name="Kim H.-S."/>
            <person name="Busman M."/>
            <person name="Brown D.W."/>
            <person name="Divon H."/>
            <person name="Uhlig S."/>
            <person name="Proctor R.H."/>
        </authorList>
    </citation>
    <scope>NUCLEOTIDE SEQUENCE [LARGE SCALE GENOMIC DNA]</scope>
    <source>
        <strain evidence="2 3">NRRL 26131</strain>
    </source>
</reference>
<sequence length="171" mass="19306">MDRGTVESLFKEGWYRRFARLNLDIDWLRRRPGDQYTVIYWAPHEGINILLQRQRIWAYGFAALIGLDIGATPGPDNYHDEAEEFDDVEGPEATYPGDIGDRDEIFTSSSDDDSDGSDDTVDNAYEGDNDSNDIDDDANDEDKGDNDWGLEEDDADEEEGEDRAANGDPKD</sequence>
<feature type="region of interest" description="Disordered" evidence="1">
    <location>
        <begin position="70"/>
        <end position="171"/>
    </location>
</feature>
<gene>
    <name evidence="2" type="ORF">FGLOB1_14055</name>
</gene>
<proteinExistence type="predicted"/>
<protein>
    <submittedName>
        <fullName evidence="2">Uncharacterized protein</fullName>
    </submittedName>
</protein>
<evidence type="ECO:0000313" key="3">
    <source>
        <dbReference type="Proteomes" id="UP000532311"/>
    </source>
</evidence>
<feature type="compositionally biased region" description="Basic and acidic residues" evidence="1">
    <location>
        <begin position="162"/>
        <end position="171"/>
    </location>
</feature>
<keyword evidence="3" id="KW-1185">Reference proteome</keyword>
<organism evidence="2 3">
    <name type="scientific">Fusarium globosum</name>
    <dbReference type="NCBI Taxonomy" id="78864"/>
    <lineage>
        <taxon>Eukaryota</taxon>
        <taxon>Fungi</taxon>
        <taxon>Dikarya</taxon>
        <taxon>Ascomycota</taxon>
        <taxon>Pezizomycotina</taxon>
        <taxon>Sordariomycetes</taxon>
        <taxon>Hypocreomycetidae</taxon>
        <taxon>Hypocreales</taxon>
        <taxon>Nectriaceae</taxon>
        <taxon>Fusarium</taxon>
        <taxon>Fusarium fujikuroi species complex</taxon>
    </lineage>
</organism>
<evidence type="ECO:0000313" key="2">
    <source>
        <dbReference type="EMBL" id="KAF5695302.1"/>
    </source>
</evidence>